<evidence type="ECO:0000256" key="1">
    <source>
        <dbReference type="SAM" id="SignalP"/>
    </source>
</evidence>
<keyword evidence="1" id="KW-0732">Signal</keyword>
<gene>
    <name evidence="2" type="ORF">BZG01_10900</name>
</gene>
<evidence type="ECO:0000313" key="3">
    <source>
        <dbReference type="Proteomes" id="UP000233618"/>
    </source>
</evidence>
<sequence>MKKRIFAGIAASLFATALFFNLSEANVNSNISLNDIETMAQASGEGSFTCPNGCLAKVGMCYCNGFHKYKENV</sequence>
<feature type="chain" id="PRO_5014606524" evidence="1">
    <location>
        <begin position="26"/>
        <end position="73"/>
    </location>
</feature>
<dbReference type="AlphaFoldDB" id="A0A2N3I8A8"/>
<evidence type="ECO:0000313" key="2">
    <source>
        <dbReference type="EMBL" id="PKQ66525.1"/>
    </source>
</evidence>
<dbReference type="RefSeq" id="WP_101309872.1">
    <property type="nucleotide sequence ID" value="NZ_MVDE01000014.1"/>
</dbReference>
<keyword evidence="3" id="KW-1185">Reference proteome</keyword>
<comment type="caution">
    <text evidence="2">The sequence shown here is derived from an EMBL/GenBank/DDBJ whole genome shotgun (WGS) entry which is preliminary data.</text>
</comment>
<protein>
    <submittedName>
        <fullName evidence="2">Uncharacterized protein</fullName>
    </submittedName>
</protein>
<accession>A0A2N3I8A8</accession>
<organism evidence="2 3">
    <name type="scientific">Labilibaculum manganireducens</name>
    <dbReference type="NCBI Taxonomy" id="1940525"/>
    <lineage>
        <taxon>Bacteria</taxon>
        <taxon>Pseudomonadati</taxon>
        <taxon>Bacteroidota</taxon>
        <taxon>Bacteroidia</taxon>
        <taxon>Marinilabiliales</taxon>
        <taxon>Marinifilaceae</taxon>
        <taxon>Labilibaculum</taxon>
    </lineage>
</organism>
<feature type="signal peptide" evidence="1">
    <location>
        <begin position="1"/>
        <end position="25"/>
    </location>
</feature>
<proteinExistence type="predicted"/>
<reference evidence="2 3" key="1">
    <citation type="journal article" date="2017" name="Front. Microbiol.">
        <title>Labilibaculum manganireducens gen. nov., sp. nov. and Labilibaculum filiforme sp. nov., Novel Bacteroidetes Isolated from Subsurface Sediments of the Baltic Sea.</title>
        <authorList>
            <person name="Vandieken V."/>
            <person name="Marshall I.P."/>
            <person name="Niemann H."/>
            <person name="Engelen B."/>
            <person name="Cypionka H."/>
        </authorList>
    </citation>
    <scope>NUCLEOTIDE SEQUENCE [LARGE SCALE GENOMIC DNA]</scope>
    <source>
        <strain evidence="2 3">59.10-2M</strain>
    </source>
</reference>
<dbReference type="EMBL" id="MVDE01000014">
    <property type="protein sequence ID" value="PKQ66525.1"/>
    <property type="molecule type" value="Genomic_DNA"/>
</dbReference>
<name>A0A2N3I8A8_9BACT</name>
<dbReference type="Proteomes" id="UP000233618">
    <property type="component" value="Unassembled WGS sequence"/>
</dbReference>